<dbReference type="Gene3D" id="3.30.565.10">
    <property type="entry name" value="Histidine kinase-like ATPase, C-terminal domain"/>
    <property type="match status" value="1"/>
</dbReference>
<gene>
    <name evidence="5" type="ORF">ACFOWD_00640</name>
</gene>
<dbReference type="InterPro" id="IPR011990">
    <property type="entry name" value="TPR-like_helical_dom_sf"/>
</dbReference>
<dbReference type="SUPFAM" id="SSF48452">
    <property type="entry name" value="TPR-like"/>
    <property type="match status" value="2"/>
</dbReference>
<dbReference type="Pfam" id="PF02518">
    <property type="entry name" value="HATPase_c"/>
    <property type="match status" value="1"/>
</dbReference>
<keyword evidence="3" id="KW-0472">Membrane</keyword>
<dbReference type="SUPFAM" id="SSF55874">
    <property type="entry name" value="ATPase domain of HSP90 chaperone/DNA topoisomerase II/histidine kinase"/>
    <property type="match status" value="1"/>
</dbReference>
<dbReference type="InterPro" id="IPR003594">
    <property type="entry name" value="HATPase_dom"/>
</dbReference>
<organism evidence="5 6">
    <name type="scientific">Polaribacter marinivivus</name>
    <dbReference type="NCBI Taxonomy" id="1524260"/>
    <lineage>
        <taxon>Bacteria</taxon>
        <taxon>Pseudomonadati</taxon>
        <taxon>Bacteroidota</taxon>
        <taxon>Flavobacteriia</taxon>
        <taxon>Flavobacteriales</taxon>
        <taxon>Flavobacteriaceae</taxon>
    </lineage>
</organism>
<dbReference type="InterPro" id="IPR019734">
    <property type="entry name" value="TPR_rpt"/>
</dbReference>
<accession>A0ABV8R6A8</accession>
<protein>
    <submittedName>
        <fullName evidence="5">Tetratricopeptide repeat protein</fullName>
    </submittedName>
</protein>
<dbReference type="InterPro" id="IPR036890">
    <property type="entry name" value="HATPase_C_sf"/>
</dbReference>
<dbReference type="SMART" id="SM00387">
    <property type="entry name" value="HATPase_c"/>
    <property type="match status" value="1"/>
</dbReference>
<feature type="repeat" description="TPR" evidence="1">
    <location>
        <begin position="164"/>
        <end position="197"/>
    </location>
</feature>
<dbReference type="RefSeq" id="WP_377407269.1">
    <property type="nucleotide sequence ID" value="NZ_JBHSCY010000001.1"/>
</dbReference>
<evidence type="ECO:0000256" key="1">
    <source>
        <dbReference type="PROSITE-ProRule" id="PRU00339"/>
    </source>
</evidence>
<evidence type="ECO:0000256" key="2">
    <source>
        <dbReference type="SAM" id="Coils"/>
    </source>
</evidence>
<dbReference type="PANTHER" id="PTHR10098">
    <property type="entry name" value="RAPSYN-RELATED"/>
    <property type="match status" value="1"/>
</dbReference>
<dbReference type="Proteomes" id="UP001595826">
    <property type="component" value="Unassembled WGS sequence"/>
</dbReference>
<keyword evidence="3" id="KW-0812">Transmembrane</keyword>
<dbReference type="CDD" id="cd16917">
    <property type="entry name" value="HATPase_UhpB-NarQ-NarX-like"/>
    <property type="match status" value="1"/>
</dbReference>
<feature type="repeat" description="TPR" evidence="1">
    <location>
        <begin position="244"/>
        <end position="277"/>
    </location>
</feature>
<dbReference type="PROSITE" id="PS50109">
    <property type="entry name" value="HIS_KIN"/>
    <property type="match status" value="1"/>
</dbReference>
<evidence type="ECO:0000313" key="6">
    <source>
        <dbReference type="Proteomes" id="UP001595826"/>
    </source>
</evidence>
<keyword evidence="6" id="KW-1185">Reference proteome</keyword>
<feature type="coiled-coil region" evidence="2">
    <location>
        <begin position="359"/>
        <end position="386"/>
    </location>
</feature>
<dbReference type="Gene3D" id="1.20.5.1930">
    <property type="match status" value="1"/>
</dbReference>
<dbReference type="Pfam" id="PF07730">
    <property type="entry name" value="HisKA_3"/>
    <property type="match status" value="1"/>
</dbReference>
<dbReference type="PROSITE" id="PS50005">
    <property type="entry name" value="TPR"/>
    <property type="match status" value="3"/>
</dbReference>
<dbReference type="SMART" id="SM00028">
    <property type="entry name" value="TPR"/>
    <property type="match status" value="6"/>
</dbReference>
<keyword evidence="3" id="KW-1133">Transmembrane helix</keyword>
<dbReference type="Pfam" id="PF13424">
    <property type="entry name" value="TPR_12"/>
    <property type="match status" value="2"/>
</dbReference>
<evidence type="ECO:0000259" key="4">
    <source>
        <dbReference type="PROSITE" id="PS50109"/>
    </source>
</evidence>
<feature type="transmembrane region" description="Helical" evidence="3">
    <location>
        <begin position="401"/>
        <end position="421"/>
    </location>
</feature>
<sequence length="657" mass="75533">MKSLIKLSFFLFFFFLNGFVFSQQQQINTLKEKLKQTDLNDSLRVKYLGDIGWYFSGFAPDSAFKYCNLALSISKKNNYSSGIAQAYNDIGIVHYRIAQFDSSLVYYRKALPIRIKNNDTLGIASLYNKMGISHNQLFKLDSAIYYTLESLKIYEILNLKKNVAVTLNNIANLYRDTKQYDKAIEKHREALAIRKKLKDEFGMAQSFIGIGNINIFLAKNDSAKVYYKKGIKIGEKLGLARELSTAYNNLGNIYKEEDDFSKAKEYFTKALNIRKQIKDNYGIASTLLNLGDLNLKTKNYTTANRLLHQSLQLSTKMKSDELTQNIFREFIEVKAYLKQPDSVTIYKNLYLEYQDLNLNNKITKQLSELETKYETEKKEKEILAQREQLLAQELKLKNRNLYATLITAALLILAIIFFSIYKRNQLKREQLEKEIDLKDALAKIKTQNRLQEQRLRISRDLHDNIGSQLTFIISSIDNLKFISKDANEKLKSKLATISSFTGDTIHQLRDTIWAMNKSEISIEDLHSRILSYIEKAKIAVPEVKIDVNYDIDKNKSFSSLIGMNIFRTLQEAINNAIKYSESNTIEITLKNKKNNFVATVTDFGKGFAINSVELGNGLSNMEKRMSEIGGTIKIISEEKKGTTIQLEVQLENTVNDE</sequence>
<evidence type="ECO:0000256" key="3">
    <source>
        <dbReference type="SAM" id="Phobius"/>
    </source>
</evidence>
<feature type="domain" description="Histidine kinase" evidence="4">
    <location>
        <begin position="460"/>
        <end position="652"/>
    </location>
</feature>
<dbReference type="Pfam" id="PF13374">
    <property type="entry name" value="TPR_10"/>
    <property type="match status" value="1"/>
</dbReference>
<keyword evidence="2" id="KW-0175">Coiled coil</keyword>
<comment type="caution">
    <text evidence="5">The sequence shown here is derived from an EMBL/GenBank/DDBJ whole genome shotgun (WGS) entry which is preliminary data.</text>
</comment>
<dbReference type="InterPro" id="IPR005467">
    <property type="entry name" value="His_kinase_dom"/>
</dbReference>
<name>A0ABV8R6A8_9FLAO</name>
<dbReference type="EMBL" id="JBHSCY010000001">
    <property type="protein sequence ID" value="MFC4267397.1"/>
    <property type="molecule type" value="Genomic_DNA"/>
</dbReference>
<dbReference type="PANTHER" id="PTHR10098:SF108">
    <property type="entry name" value="TETRATRICOPEPTIDE REPEAT PROTEIN 28"/>
    <property type="match status" value="1"/>
</dbReference>
<proteinExistence type="predicted"/>
<evidence type="ECO:0000313" key="5">
    <source>
        <dbReference type="EMBL" id="MFC4267397.1"/>
    </source>
</evidence>
<feature type="repeat" description="TPR" evidence="1">
    <location>
        <begin position="84"/>
        <end position="117"/>
    </location>
</feature>
<dbReference type="Gene3D" id="1.25.40.10">
    <property type="entry name" value="Tetratricopeptide repeat domain"/>
    <property type="match status" value="1"/>
</dbReference>
<dbReference type="InterPro" id="IPR011712">
    <property type="entry name" value="Sig_transdc_His_kin_sub3_dim/P"/>
</dbReference>
<keyword evidence="1" id="KW-0802">TPR repeat</keyword>
<dbReference type="PROSITE" id="PS50293">
    <property type="entry name" value="TPR_REGION"/>
    <property type="match status" value="1"/>
</dbReference>
<reference evidence="6" key="1">
    <citation type="journal article" date="2019" name="Int. J. Syst. Evol. Microbiol.">
        <title>The Global Catalogue of Microorganisms (GCM) 10K type strain sequencing project: providing services to taxonomists for standard genome sequencing and annotation.</title>
        <authorList>
            <consortium name="The Broad Institute Genomics Platform"/>
            <consortium name="The Broad Institute Genome Sequencing Center for Infectious Disease"/>
            <person name="Wu L."/>
            <person name="Ma J."/>
        </authorList>
    </citation>
    <scope>NUCLEOTIDE SEQUENCE [LARGE SCALE GENOMIC DNA]</scope>
    <source>
        <strain evidence="6">CECT 8655</strain>
    </source>
</reference>